<reference evidence="4" key="2">
    <citation type="journal article" date="2014" name="ISME J.">
        <title>Microbial stratification in low pH oxic and suboxic macroscopic growths along an acid mine drainage.</title>
        <authorList>
            <person name="Mendez-Garcia C."/>
            <person name="Mesa V."/>
            <person name="Sprenger R.R."/>
            <person name="Richter M."/>
            <person name="Diez M.S."/>
            <person name="Solano J."/>
            <person name="Bargiela R."/>
            <person name="Golyshina O.V."/>
            <person name="Manteca A."/>
            <person name="Ramos J.L."/>
            <person name="Gallego J.R."/>
            <person name="Llorente I."/>
            <person name="Martins Dos Santos V.A."/>
            <person name="Jensen O.N."/>
            <person name="Pelaez A.I."/>
            <person name="Sanchez J."/>
            <person name="Ferrer M."/>
        </authorList>
    </citation>
    <scope>NUCLEOTIDE SEQUENCE</scope>
</reference>
<dbReference type="GO" id="GO:0000150">
    <property type="term" value="F:DNA strand exchange activity"/>
    <property type="evidence" value="ECO:0007669"/>
    <property type="project" value="InterPro"/>
</dbReference>
<dbReference type="Gene3D" id="3.40.50.1390">
    <property type="entry name" value="Resolvase, N-terminal catalytic domain"/>
    <property type="match status" value="1"/>
</dbReference>
<evidence type="ECO:0000313" key="4">
    <source>
        <dbReference type="EMBL" id="EQD56675.1"/>
    </source>
</evidence>
<feature type="non-terminal residue" evidence="4">
    <location>
        <position position="90"/>
    </location>
</feature>
<dbReference type="PANTHER" id="PTHR30461">
    <property type="entry name" value="DNA-INVERTASE FROM LAMBDOID PROPHAGE"/>
    <property type="match status" value="1"/>
</dbReference>
<proteinExistence type="predicted"/>
<dbReference type="InterPro" id="IPR036162">
    <property type="entry name" value="Resolvase-like_N_sf"/>
</dbReference>
<dbReference type="CDD" id="cd00338">
    <property type="entry name" value="Ser_Recombinase"/>
    <property type="match status" value="1"/>
</dbReference>
<dbReference type="AlphaFoldDB" id="T1BRT4"/>
<evidence type="ECO:0000256" key="2">
    <source>
        <dbReference type="ARBA" id="ARBA00023172"/>
    </source>
</evidence>
<keyword evidence="1" id="KW-0238">DNA-binding</keyword>
<accession>T1BRT4</accession>
<sequence length="90" mass="10500">RRELREYAERRGWLVSGEYAEKVSGTGKVQRAEYERLIRDAKAPDRPWSHLLVWALDRFSREATFTRATQAVLDLEKLGIAFHSLKEPTL</sequence>
<name>T1BRT4_9ZZZZ</name>
<dbReference type="PANTHER" id="PTHR30461:SF2">
    <property type="entry name" value="SERINE RECOMBINASE PINE-RELATED"/>
    <property type="match status" value="1"/>
</dbReference>
<dbReference type="Pfam" id="PF00239">
    <property type="entry name" value="Resolvase"/>
    <property type="match status" value="1"/>
</dbReference>
<feature type="non-terminal residue" evidence="4">
    <location>
        <position position="1"/>
    </location>
</feature>
<evidence type="ECO:0000259" key="3">
    <source>
        <dbReference type="PROSITE" id="PS51736"/>
    </source>
</evidence>
<dbReference type="EMBL" id="AUZY01005906">
    <property type="protein sequence ID" value="EQD56675.1"/>
    <property type="molecule type" value="Genomic_DNA"/>
</dbReference>
<keyword evidence="2" id="KW-0233">DNA recombination</keyword>
<dbReference type="SUPFAM" id="SSF53041">
    <property type="entry name" value="Resolvase-like"/>
    <property type="match status" value="1"/>
</dbReference>
<reference evidence="4" key="1">
    <citation type="submission" date="2013-08" db="EMBL/GenBank/DDBJ databases">
        <authorList>
            <person name="Mendez C."/>
            <person name="Richter M."/>
            <person name="Ferrer M."/>
            <person name="Sanchez J."/>
        </authorList>
    </citation>
    <scope>NUCLEOTIDE SEQUENCE</scope>
</reference>
<evidence type="ECO:0000256" key="1">
    <source>
        <dbReference type="ARBA" id="ARBA00023125"/>
    </source>
</evidence>
<gene>
    <name evidence="4" type="ORF">B1B_08987</name>
</gene>
<dbReference type="PROSITE" id="PS51736">
    <property type="entry name" value="RECOMBINASES_3"/>
    <property type="match status" value="1"/>
</dbReference>
<dbReference type="InterPro" id="IPR006119">
    <property type="entry name" value="Resolv_N"/>
</dbReference>
<dbReference type="SMART" id="SM00857">
    <property type="entry name" value="Resolvase"/>
    <property type="match status" value="1"/>
</dbReference>
<dbReference type="GO" id="GO:0003677">
    <property type="term" value="F:DNA binding"/>
    <property type="evidence" value="ECO:0007669"/>
    <property type="project" value="UniProtKB-KW"/>
</dbReference>
<organism evidence="4">
    <name type="scientific">mine drainage metagenome</name>
    <dbReference type="NCBI Taxonomy" id="410659"/>
    <lineage>
        <taxon>unclassified sequences</taxon>
        <taxon>metagenomes</taxon>
        <taxon>ecological metagenomes</taxon>
    </lineage>
</organism>
<protein>
    <submittedName>
        <fullName evidence="4">Protein containing Resolvase</fullName>
    </submittedName>
</protein>
<feature type="domain" description="Resolvase/invertase-type recombinase catalytic" evidence="3">
    <location>
        <begin position="1"/>
        <end position="90"/>
    </location>
</feature>
<comment type="caution">
    <text evidence="4">The sequence shown here is derived from an EMBL/GenBank/DDBJ whole genome shotgun (WGS) entry which is preliminary data.</text>
</comment>
<dbReference type="InterPro" id="IPR050639">
    <property type="entry name" value="SSR_resolvase"/>
</dbReference>